<evidence type="ECO:0000313" key="6">
    <source>
        <dbReference type="EMBL" id="MFK8293462.1"/>
    </source>
</evidence>
<dbReference type="Pfam" id="PF08534">
    <property type="entry name" value="Redoxin"/>
    <property type="match status" value="1"/>
</dbReference>
<dbReference type="OrthoDB" id="1069091at2"/>
<evidence type="ECO:0000256" key="1">
    <source>
        <dbReference type="ARBA" id="ARBA00004196"/>
    </source>
</evidence>
<dbReference type="PANTHER" id="PTHR42852">
    <property type="entry name" value="THIOL:DISULFIDE INTERCHANGE PROTEIN DSBE"/>
    <property type="match status" value="1"/>
</dbReference>
<evidence type="ECO:0000259" key="4">
    <source>
        <dbReference type="Pfam" id="PF08534"/>
    </source>
</evidence>
<keyword evidence="2" id="KW-0201">Cytochrome c-type biogenesis</keyword>
<dbReference type="PROSITE" id="PS00194">
    <property type="entry name" value="THIOREDOXIN_1"/>
    <property type="match status" value="1"/>
</dbReference>
<dbReference type="InterPro" id="IPR017937">
    <property type="entry name" value="Thioredoxin_CS"/>
</dbReference>
<gene>
    <name evidence="6" type="ORF">ACI76L_06675</name>
    <name evidence="5" type="ORF">CGC58_06205</name>
</gene>
<dbReference type="Gene3D" id="3.40.30.10">
    <property type="entry name" value="Glutaredoxin"/>
    <property type="match status" value="1"/>
</dbReference>
<dbReference type="PANTHER" id="PTHR42852:SF17">
    <property type="entry name" value="THIOREDOXIN-LIKE PROTEIN HI_1115"/>
    <property type="match status" value="1"/>
</dbReference>
<proteinExistence type="predicted"/>
<dbReference type="KEGG" id="csto:CGC58_06205"/>
<dbReference type="Proteomes" id="UP001622370">
    <property type="component" value="Unassembled WGS sequence"/>
</dbReference>
<dbReference type="GO" id="GO:0030313">
    <property type="term" value="C:cell envelope"/>
    <property type="evidence" value="ECO:0007669"/>
    <property type="project" value="UniProtKB-SubCell"/>
</dbReference>
<reference evidence="6" key="4">
    <citation type="submission" date="2024-10" db="EMBL/GenBank/DDBJ databases">
        <authorList>
            <person name="Bergman P."/>
            <person name="Andersson A.F."/>
            <person name="Zangenah S."/>
            <person name="Abbasi N."/>
        </authorList>
    </citation>
    <scope>NUCLEOTIDE SEQUENCE</scope>
    <source>
        <strain evidence="6">W5</strain>
    </source>
</reference>
<reference evidence="6 8" key="1">
    <citation type="journal article" date="2016" name="Sci. Rep.">
        <title>Whole genome sequencing identifies a novel species of the genus Capnocytophaga isolated from dog and cat bite wounds in humans.</title>
        <authorList>
            <person name="Zangenah S."/>
            <person name="Abbasi N."/>
            <person name="Andersson A.F."/>
            <person name="Bergman P."/>
        </authorList>
    </citation>
    <scope>NUCLEOTIDE SEQUENCE [LARGE SCALE GENOMIC DNA]</scope>
    <source>
        <strain evidence="6 8">W5</strain>
    </source>
</reference>
<dbReference type="EMBL" id="JBJGWJ010000003">
    <property type="protein sequence ID" value="MFK8293462.1"/>
    <property type="molecule type" value="Genomic_DNA"/>
</dbReference>
<name>A0A250FW25_9FLAO</name>
<keyword evidence="3" id="KW-0676">Redox-active center</keyword>
<dbReference type="GO" id="GO:0016491">
    <property type="term" value="F:oxidoreductase activity"/>
    <property type="evidence" value="ECO:0007669"/>
    <property type="project" value="InterPro"/>
</dbReference>
<dbReference type="SUPFAM" id="SSF52833">
    <property type="entry name" value="Thioredoxin-like"/>
    <property type="match status" value="1"/>
</dbReference>
<evidence type="ECO:0000256" key="3">
    <source>
        <dbReference type="ARBA" id="ARBA00023284"/>
    </source>
</evidence>
<dbReference type="InterPro" id="IPR013740">
    <property type="entry name" value="Redoxin"/>
</dbReference>
<feature type="domain" description="Redoxin" evidence="4">
    <location>
        <begin position="41"/>
        <end position="135"/>
    </location>
</feature>
<accession>A0A250FW25</accession>
<evidence type="ECO:0000313" key="7">
    <source>
        <dbReference type="Proteomes" id="UP000217348"/>
    </source>
</evidence>
<dbReference type="AlphaFoldDB" id="A0A250FW25"/>
<dbReference type="CDD" id="cd02966">
    <property type="entry name" value="TlpA_like_family"/>
    <property type="match status" value="1"/>
</dbReference>
<dbReference type="EMBL" id="CP022387">
    <property type="protein sequence ID" value="ATA89352.1"/>
    <property type="molecule type" value="Genomic_DNA"/>
</dbReference>
<dbReference type="GO" id="GO:0017004">
    <property type="term" value="P:cytochrome complex assembly"/>
    <property type="evidence" value="ECO:0007669"/>
    <property type="project" value="UniProtKB-KW"/>
</dbReference>
<dbReference type="RefSeq" id="WP_095895872.1">
    <property type="nucleotide sequence ID" value="NZ_BOPJ01000003.1"/>
</dbReference>
<evidence type="ECO:0000313" key="8">
    <source>
        <dbReference type="Proteomes" id="UP001622370"/>
    </source>
</evidence>
<dbReference type="InterPro" id="IPR036249">
    <property type="entry name" value="Thioredoxin-like_sf"/>
</dbReference>
<comment type="subcellular location">
    <subcellularLocation>
        <location evidence="1">Cell envelope</location>
    </subcellularLocation>
</comment>
<evidence type="ECO:0000256" key="2">
    <source>
        <dbReference type="ARBA" id="ARBA00022748"/>
    </source>
</evidence>
<organism evidence="5 7">
    <name type="scientific">Capnocytophaga stomatis</name>
    <dbReference type="NCBI Taxonomy" id="1848904"/>
    <lineage>
        <taxon>Bacteria</taxon>
        <taxon>Pseudomonadati</taxon>
        <taxon>Bacteroidota</taxon>
        <taxon>Flavobacteriia</taxon>
        <taxon>Flavobacteriales</taxon>
        <taxon>Flavobacteriaceae</taxon>
        <taxon>Capnocytophaga</taxon>
    </lineage>
</organism>
<protein>
    <submittedName>
        <fullName evidence="5">Thiol-disulfide oxidoreductase resA</fullName>
    </submittedName>
    <submittedName>
        <fullName evidence="6">TlpA family protein disulfide reductase</fullName>
    </submittedName>
</protein>
<sequence length="373" mass="43285">MKKIFLIIFSFVHLFGFSQMTFSERVEYSELATPKDKSLFFVDFWATWCVPCVHVSTYLNTVQEQFRDDLYIVSLTQERSDVVRSFLERHPTKLAVSIDYEGQNFKQHNVKALPYGILFNANGEILWKGNPANITPRMIRSFLSKNKKTSPIYDFLKYSSYQNEEEITVTLDKNFEIQEVNIPANSFPIIERINDVTSVKGSLSQIVAYLLKVSGKQVTLKDDFKQYQLLIQKSFNHSWKEKEIANIILQDLGYTLKTEIRAGKILEIHLPDSTSAYWNKDQIDWGAKNPKFLVDESQFSADNISVNDFLYKLSDVLETPVNVKNMQNITAEVFDWQVHYQFSDLMISNLSDLGIEAKETSGNFVRYFIEKIN</sequence>
<reference evidence="5" key="2">
    <citation type="journal article" date="2017" name="Genome Announc.">
        <title>Twelve Complete Reference Genomes of Clinical Isolates in the Capnocytophaga Genus.</title>
        <authorList>
            <person name="Villarma A."/>
            <person name="Gulvik C.A."/>
            <person name="Rowe L.A."/>
            <person name="Sheth M."/>
            <person name="Juieng P."/>
            <person name="Nicholson A.C."/>
            <person name="Loparev V.N."/>
            <person name="McQuiston J.R."/>
        </authorList>
    </citation>
    <scope>NUCLEOTIDE SEQUENCE</scope>
    <source>
        <strain evidence="5">H2177</strain>
    </source>
</reference>
<keyword evidence="8" id="KW-1185">Reference proteome</keyword>
<evidence type="ECO:0000313" key="5">
    <source>
        <dbReference type="EMBL" id="ATA89352.1"/>
    </source>
</evidence>
<dbReference type="Proteomes" id="UP000217348">
    <property type="component" value="Chromosome"/>
</dbReference>
<reference evidence="7" key="3">
    <citation type="submission" date="2017-06" db="EMBL/GenBank/DDBJ databases">
        <title>Capnocytophaga spp. assemblies.</title>
        <authorList>
            <person name="Gulvik C.A."/>
        </authorList>
    </citation>
    <scope>NUCLEOTIDE SEQUENCE [LARGE SCALE GENOMIC DNA]</scope>
    <source>
        <strain evidence="7">H2177</strain>
    </source>
</reference>
<dbReference type="InterPro" id="IPR050553">
    <property type="entry name" value="Thioredoxin_ResA/DsbE_sf"/>
</dbReference>